<evidence type="ECO:0000313" key="1">
    <source>
        <dbReference type="EMBL" id="KAJ8436105.1"/>
    </source>
</evidence>
<gene>
    <name evidence="1" type="ORF">Cgig2_017088</name>
</gene>
<dbReference type="Proteomes" id="UP001153076">
    <property type="component" value="Unassembled WGS sequence"/>
</dbReference>
<dbReference type="EMBL" id="JAKOGI010000365">
    <property type="protein sequence ID" value="KAJ8436105.1"/>
    <property type="molecule type" value="Genomic_DNA"/>
</dbReference>
<dbReference type="OrthoDB" id="6205933at2759"/>
<dbReference type="AlphaFoldDB" id="A0A9Q1K463"/>
<comment type="caution">
    <text evidence="1">The sequence shown here is derived from an EMBL/GenBank/DDBJ whole genome shotgun (WGS) entry which is preliminary data.</text>
</comment>
<sequence>MFPRNPINKTEPFIQESYHISLMQDLMGGVIVRSFSTNWERLKLHFLSCWLCRFTCPVRDTGCIHSATFNVPSFTTLGTGYCLPTTILASIYKGFNEISHSSHPAKNFDTYKLDGKASSSPSLVKFNGLVSSLTIVRTTMSLSSTTLIDSVDNSVSIRIFLLIWTLRINLTILRCHHVLTHYGTASQLRETSLMHFMSGGLRCSFPQLIVHMAMAPKGNKVTYLIRTFQRMKVYFIVTLNPRNRRTILVTSTPAIPIQSIAPSSKVANEVKEHFESSPTEVRRIVELPLEGAESIMDILDIDPNPTEYMGESNNANFKEEYNRHTFLCPLMNQAILDMASPNPFDGLLFLKGDFSNLNAIICQRSVDATPLQNTVDVLIKQAGLQGLTRELR</sequence>
<reference evidence="1" key="1">
    <citation type="submission" date="2022-04" db="EMBL/GenBank/DDBJ databases">
        <title>Carnegiea gigantea Genome sequencing and assembly v2.</title>
        <authorList>
            <person name="Copetti D."/>
            <person name="Sanderson M.J."/>
            <person name="Burquez A."/>
            <person name="Wojciechowski M.F."/>
        </authorList>
    </citation>
    <scope>NUCLEOTIDE SEQUENCE</scope>
    <source>
        <strain evidence="1">SGP5-SGP5p</strain>
        <tissue evidence="1">Aerial part</tissue>
    </source>
</reference>
<name>A0A9Q1K463_9CARY</name>
<proteinExistence type="predicted"/>
<protein>
    <submittedName>
        <fullName evidence="1">Uncharacterized protein</fullName>
    </submittedName>
</protein>
<organism evidence="1 2">
    <name type="scientific">Carnegiea gigantea</name>
    <dbReference type="NCBI Taxonomy" id="171969"/>
    <lineage>
        <taxon>Eukaryota</taxon>
        <taxon>Viridiplantae</taxon>
        <taxon>Streptophyta</taxon>
        <taxon>Embryophyta</taxon>
        <taxon>Tracheophyta</taxon>
        <taxon>Spermatophyta</taxon>
        <taxon>Magnoliopsida</taxon>
        <taxon>eudicotyledons</taxon>
        <taxon>Gunneridae</taxon>
        <taxon>Pentapetalae</taxon>
        <taxon>Caryophyllales</taxon>
        <taxon>Cactineae</taxon>
        <taxon>Cactaceae</taxon>
        <taxon>Cactoideae</taxon>
        <taxon>Echinocereeae</taxon>
        <taxon>Carnegiea</taxon>
    </lineage>
</organism>
<evidence type="ECO:0000313" key="2">
    <source>
        <dbReference type="Proteomes" id="UP001153076"/>
    </source>
</evidence>
<accession>A0A9Q1K463</accession>
<keyword evidence="2" id="KW-1185">Reference proteome</keyword>